<dbReference type="CDD" id="cd01166">
    <property type="entry name" value="KdgK"/>
    <property type="match status" value="1"/>
</dbReference>
<dbReference type="EMBL" id="JAETXX010000014">
    <property type="protein sequence ID" value="MCF8716248.1"/>
    <property type="molecule type" value="Genomic_DNA"/>
</dbReference>
<proteinExistence type="inferred from homology"/>
<evidence type="ECO:0000256" key="2">
    <source>
        <dbReference type="ARBA" id="ARBA00022679"/>
    </source>
</evidence>
<sequence length="340" mass="38043">MKKVITFGEFLLRLSTERHLRLSQANSFLASFGGSEFNVAVSLANFGIKSEFITKIPNNELGTRSMEEIRRKNVGTDFICTGGNRLGMYFLETGASSRASNVLYDREGSSFSEIQIDEIDWEMVFKDAQWFHWSGVTPAISENTAAICLEAIKQARKRNITVSCDINYRSKMWKYGKKPKDVMPKLLQYTDILLGDIDTACLVTGQKRMTPDYNNIEEVSKLYDAVLKKYPNIKIMATTLRYSINASHQKIGGIMYNRKEVIKATLREVIPVIDRVGSGDAFMGGLIFGLLSKPNNFQYAIDFAAAACCLKHSISGDYNLVSITEVEKLISGNEAALVAR</sequence>
<feature type="domain" description="Carbohydrate kinase PfkB" evidence="4">
    <location>
        <begin position="1"/>
        <end position="310"/>
    </location>
</feature>
<dbReference type="InterPro" id="IPR052700">
    <property type="entry name" value="Carb_kinase_PfkB-like"/>
</dbReference>
<gene>
    <name evidence="5" type="ORF">JM658_15565</name>
</gene>
<evidence type="ECO:0000313" key="6">
    <source>
        <dbReference type="Proteomes" id="UP000829517"/>
    </source>
</evidence>
<dbReference type="PANTHER" id="PTHR43320:SF2">
    <property type="entry name" value="2-DEHYDRO-3-DEOXYGLUCONOKINASE_2-DEHYDRO-3-DEOXYGALACTONOKINASE"/>
    <property type="match status" value="1"/>
</dbReference>
<dbReference type="RefSeq" id="WP_236960451.1">
    <property type="nucleotide sequence ID" value="NZ_JAETXX010000014.1"/>
</dbReference>
<dbReference type="Pfam" id="PF00294">
    <property type="entry name" value="PfkB"/>
    <property type="match status" value="1"/>
</dbReference>
<organism evidence="5 6">
    <name type="scientific">Joostella atrarenae</name>
    <dbReference type="NCBI Taxonomy" id="679257"/>
    <lineage>
        <taxon>Bacteria</taxon>
        <taxon>Pseudomonadati</taxon>
        <taxon>Bacteroidota</taxon>
        <taxon>Flavobacteriia</taxon>
        <taxon>Flavobacteriales</taxon>
        <taxon>Flavobacteriaceae</taxon>
        <taxon>Joostella</taxon>
    </lineage>
</organism>
<evidence type="ECO:0000259" key="4">
    <source>
        <dbReference type="Pfam" id="PF00294"/>
    </source>
</evidence>
<evidence type="ECO:0000313" key="5">
    <source>
        <dbReference type="EMBL" id="MCF8716248.1"/>
    </source>
</evidence>
<dbReference type="InterPro" id="IPR029056">
    <property type="entry name" value="Ribokinase-like"/>
</dbReference>
<dbReference type="InterPro" id="IPR011611">
    <property type="entry name" value="PfkB_dom"/>
</dbReference>
<dbReference type="SUPFAM" id="SSF53613">
    <property type="entry name" value="Ribokinase-like"/>
    <property type="match status" value="1"/>
</dbReference>
<dbReference type="Proteomes" id="UP000829517">
    <property type="component" value="Unassembled WGS sequence"/>
</dbReference>
<accession>A0ABS9J7C6</accession>
<keyword evidence="6" id="KW-1185">Reference proteome</keyword>
<keyword evidence="2" id="KW-0808">Transferase</keyword>
<dbReference type="PANTHER" id="PTHR43320">
    <property type="entry name" value="SUGAR KINASE"/>
    <property type="match status" value="1"/>
</dbReference>
<dbReference type="GO" id="GO:0016301">
    <property type="term" value="F:kinase activity"/>
    <property type="evidence" value="ECO:0007669"/>
    <property type="project" value="UniProtKB-KW"/>
</dbReference>
<evidence type="ECO:0000256" key="1">
    <source>
        <dbReference type="ARBA" id="ARBA00010688"/>
    </source>
</evidence>
<reference evidence="5 6" key="1">
    <citation type="submission" date="2021-01" db="EMBL/GenBank/DDBJ databases">
        <title>Genome sequencing of Joostella atrarenae M1-2 (= KCTC 23194).</title>
        <authorList>
            <person name="Zakaria M.R."/>
            <person name="Lam M.Q."/>
            <person name="Chong C.S."/>
        </authorList>
    </citation>
    <scope>NUCLEOTIDE SEQUENCE [LARGE SCALE GENOMIC DNA]</scope>
    <source>
        <strain evidence="5 6">M1-2</strain>
    </source>
</reference>
<comment type="similarity">
    <text evidence="1">Belongs to the carbohydrate kinase PfkB family.</text>
</comment>
<dbReference type="Gene3D" id="3.40.1190.20">
    <property type="match status" value="1"/>
</dbReference>
<evidence type="ECO:0000256" key="3">
    <source>
        <dbReference type="ARBA" id="ARBA00022777"/>
    </source>
</evidence>
<comment type="caution">
    <text evidence="5">The sequence shown here is derived from an EMBL/GenBank/DDBJ whole genome shotgun (WGS) entry which is preliminary data.</text>
</comment>
<name>A0ABS9J7C6_9FLAO</name>
<protein>
    <submittedName>
        <fullName evidence="5">Sugar kinase</fullName>
    </submittedName>
</protein>
<keyword evidence="3 5" id="KW-0418">Kinase</keyword>